<gene>
    <name evidence="1" type="ORF">KME07_12510</name>
</gene>
<comment type="caution">
    <text evidence="1">The sequence shown here is derived from an EMBL/GenBank/DDBJ whole genome shotgun (WGS) entry which is preliminary data.</text>
</comment>
<dbReference type="Proteomes" id="UP000707356">
    <property type="component" value="Unassembled WGS sequence"/>
</dbReference>
<organism evidence="1 2">
    <name type="scientific">Pegethrix bostrychoides GSE-TBD4-15B</name>
    <dbReference type="NCBI Taxonomy" id="2839662"/>
    <lineage>
        <taxon>Bacteria</taxon>
        <taxon>Bacillati</taxon>
        <taxon>Cyanobacteriota</taxon>
        <taxon>Cyanophyceae</taxon>
        <taxon>Oculatellales</taxon>
        <taxon>Oculatellaceae</taxon>
        <taxon>Pegethrix</taxon>
    </lineage>
</organism>
<protein>
    <submittedName>
        <fullName evidence="1">Uncharacterized protein</fullName>
    </submittedName>
</protein>
<accession>A0A951PBE7</accession>
<proteinExistence type="predicted"/>
<evidence type="ECO:0000313" key="1">
    <source>
        <dbReference type="EMBL" id="MBW4466242.1"/>
    </source>
</evidence>
<name>A0A951PBE7_9CYAN</name>
<reference evidence="1" key="1">
    <citation type="submission" date="2021-05" db="EMBL/GenBank/DDBJ databases">
        <authorList>
            <person name="Pietrasiak N."/>
            <person name="Ward R."/>
            <person name="Stajich J.E."/>
            <person name="Kurbessoian T."/>
        </authorList>
    </citation>
    <scope>NUCLEOTIDE SEQUENCE</scope>
    <source>
        <strain evidence="1">GSE-TBD4-15B</strain>
    </source>
</reference>
<reference evidence="1" key="2">
    <citation type="journal article" date="2022" name="Microbiol. Resour. Announc.">
        <title>Metagenome Sequencing to Explore Phylogenomics of Terrestrial Cyanobacteria.</title>
        <authorList>
            <person name="Ward R.D."/>
            <person name="Stajich J.E."/>
            <person name="Johansen J.R."/>
            <person name="Huntemann M."/>
            <person name="Clum A."/>
            <person name="Foster B."/>
            <person name="Foster B."/>
            <person name="Roux S."/>
            <person name="Palaniappan K."/>
            <person name="Varghese N."/>
            <person name="Mukherjee S."/>
            <person name="Reddy T.B.K."/>
            <person name="Daum C."/>
            <person name="Copeland A."/>
            <person name="Chen I.A."/>
            <person name="Ivanova N.N."/>
            <person name="Kyrpides N.C."/>
            <person name="Shapiro N."/>
            <person name="Eloe-Fadrosh E.A."/>
            <person name="Pietrasiak N."/>
        </authorList>
    </citation>
    <scope>NUCLEOTIDE SEQUENCE</scope>
    <source>
        <strain evidence="1">GSE-TBD4-15B</strain>
    </source>
</reference>
<sequence>MQDSLINRFRGAFWGMGLGESLTVSSSLAAIPSPPASWSLQVLNATQVWLGELDLTADVTDPSSSCQMPSNLPSNLLPVALLYHDQPQQLQQVLRESQSSELGLDAAILGQIISLILRERFVPSELILQVARDLDLALDLPLVQKLLQVQIWLTQPTDLAVVMQALRAVDPADFTLVVALYSFLSSPDSLRISLLRLHRMIGAMATKPQPFNLGIAGAVLGILSGLYNGIGELDMELGTRLPIDLQAGELRLLQFVDRLFMQWSGQWSGASFDPNFNQGLQQPHLGLVAAPRVIRRS</sequence>
<evidence type="ECO:0000313" key="2">
    <source>
        <dbReference type="Proteomes" id="UP000707356"/>
    </source>
</evidence>
<dbReference type="AlphaFoldDB" id="A0A951PBE7"/>
<dbReference type="EMBL" id="JAHHHV010000066">
    <property type="protein sequence ID" value="MBW4466242.1"/>
    <property type="molecule type" value="Genomic_DNA"/>
</dbReference>